<name>U4VAW2_9HYPH</name>
<dbReference type="Gene3D" id="3.30.9.10">
    <property type="entry name" value="D-Amino Acid Oxidase, subunit A, domain 2"/>
    <property type="match status" value="1"/>
</dbReference>
<evidence type="ECO:0000313" key="3">
    <source>
        <dbReference type="EMBL" id="ERM03140.1"/>
    </source>
</evidence>
<reference evidence="3 4" key="1">
    <citation type="journal article" date="2014" name="FEMS Microbiol. Lett.">
        <title>Genome sequencing analysis reveals virulence-related gene content of Ochrobactrum intermedium strain 229E, a urease-positive strain isolated from the human gastric niche.</title>
        <authorList>
            <person name="Kulkarni G.J."/>
            <person name="Shetty S."/>
            <person name="Dharne M.S."/>
            <person name="Shouche Y.S."/>
        </authorList>
    </citation>
    <scope>NUCLEOTIDE SEQUENCE [LARGE SCALE GENOMIC DNA]</scope>
    <source>
        <strain evidence="3 4">229E</strain>
    </source>
</reference>
<feature type="domain" description="FAD dependent oxidoreductase" evidence="2">
    <location>
        <begin position="12"/>
        <end position="344"/>
    </location>
</feature>
<evidence type="ECO:0000256" key="1">
    <source>
        <dbReference type="ARBA" id="ARBA00023002"/>
    </source>
</evidence>
<dbReference type="Proteomes" id="UP000016842">
    <property type="component" value="Unassembled WGS sequence"/>
</dbReference>
<dbReference type="InterPro" id="IPR036188">
    <property type="entry name" value="FAD/NAD-bd_sf"/>
</dbReference>
<protein>
    <recommendedName>
        <fullName evidence="2">FAD dependent oxidoreductase domain-containing protein</fullName>
    </recommendedName>
</protein>
<comment type="caution">
    <text evidence="3">The sequence shown here is derived from an EMBL/GenBank/DDBJ whole genome shotgun (WGS) entry which is preliminary data.</text>
</comment>
<dbReference type="Gene3D" id="3.50.50.60">
    <property type="entry name" value="FAD/NAD(P)-binding domain"/>
    <property type="match status" value="1"/>
</dbReference>
<sequence>MRARLSSGGEVVVGASILYGLAKRGGWSDVVLLERTQLTAGSTWHAAGGLIPSYARNINIGRMINKSIEIYEGLEAETGQHVGWHKCGQLRIANTRDRLDEYKSYMSVAAVQGVRAELVSPPARARELWPLLENNHDMLGALYHPPDDGHIAPADVTMALAKGARDNGAKIYLNTEVKGFERLPSGEWKVKTNQGDIICEHIISATGNYARQTGAMLGGLDIPAIPIIHQYWITDAVPEVIERKRQGLPEMPILRDEGFEGYLREEGDGLMFGPYERTEHLKLFAENGVPEWFGADLLEEDFDSVSWNWEQAIELAPALGRVGIKANVRGPFQMTADELPAGRPGLGGAGQCLDWQEGGVPGGILWGGGAIGYYLSERIVEGGNSIDTSDLDPRRFGDYANKNWTREKCAKHGAPMPSSIIRGRICLPLARRKPRRHTIA</sequence>
<dbReference type="GO" id="GO:0005737">
    <property type="term" value="C:cytoplasm"/>
    <property type="evidence" value="ECO:0007669"/>
    <property type="project" value="TreeGrafter"/>
</dbReference>
<dbReference type="PATRIC" id="fig|1337887.3.peg.793"/>
<dbReference type="EMBL" id="ASXJ01000038">
    <property type="protein sequence ID" value="ERM03140.1"/>
    <property type="molecule type" value="Genomic_DNA"/>
</dbReference>
<gene>
    <name evidence="3" type="ORF">Q644_12905</name>
</gene>
<dbReference type="SUPFAM" id="SSF54373">
    <property type="entry name" value="FAD-linked reductases, C-terminal domain"/>
    <property type="match status" value="1"/>
</dbReference>
<accession>U4VAW2</accession>
<evidence type="ECO:0000259" key="2">
    <source>
        <dbReference type="Pfam" id="PF01266"/>
    </source>
</evidence>
<proteinExistence type="predicted"/>
<dbReference type="PANTHER" id="PTHR13847:SF187">
    <property type="entry name" value="DIMETHYLGLYCINE DEHYDROGENASE, MITOCHONDRIAL"/>
    <property type="match status" value="1"/>
</dbReference>
<dbReference type="InterPro" id="IPR006076">
    <property type="entry name" value="FAD-dep_OxRdtase"/>
</dbReference>
<dbReference type="SUPFAM" id="SSF51905">
    <property type="entry name" value="FAD/NAD(P)-binding domain"/>
    <property type="match status" value="1"/>
</dbReference>
<organism evidence="3 4">
    <name type="scientific">Brucella intermedia 229E</name>
    <dbReference type="NCBI Taxonomy" id="1337887"/>
    <lineage>
        <taxon>Bacteria</taxon>
        <taxon>Pseudomonadati</taxon>
        <taxon>Pseudomonadota</taxon>
        <taxon>Alphaproteobacteria</taxon>
        <taxon>Hyphomicrobiales</taxon>
        <taxon>Brucellaceae</taxon>
        <taxon>Brucella/Ochrobactrum group</taxon>
        <taxon>Brucella</taxon>
    </lineage>
</organism>
<keyword evidence="1" id="KW-0560">Oxidoreductase</keyword>
<dbReference type="GO" id="GO:0047865">
    <property type="term" value="F:dimethylglycine dehydrogenase activity"/>
    <property type="evidence" value="ECO:0007669"/>
    <property type="project" value="TreeGrafter"/>
</dbReference>
<dbReference type="AlphaFoldDB" id="U4VAW2"/>
<dbReference type="Pfam" id="PF01266">
    <property type="entry name" value="DAO"/>
    <property type="match status" value="1"/>
</dbReference>
<dbReference type="PANTHER" id="PTHR13847">
    <property type="entry name" value="SARCOSINE DEHYDROGENASE-RELATED"/>
    <property type="match status" value="1"/>
</dbReference>
<evidence type="ECO:0000313" key="4">
    <source>
        <dbReference type="Proteomes" id="UP000016842"/>
    </source>
</evidence>